<dbReference type="EMBL" id="NPIC01000001">
    <property type="protein sequence ID" value="RDL40868.1"/>
    <property type="molecule type" value="Genomic_DNA"/>
</dbReference>
<accession>A0A370TZF1</accession>
<dbReference type="Pfam" id="PF21858">
    <property type="entry name" value="DUF6914"/>
    <property type="match status" value="1"/>
</dbReference>
<dbReference type="InterPro" id="IPR054208">
    <property type="entry name" value="DUF6914"/>
</dbReference>
<dbReference type="GeneID" id="43593696"/>
<dbReference type="AlphaFoldDB" id="A0A370TZF1"/>
<protein>
    <submittedName>
        <fullName evidence="1">Uncharacterized protein</fullName>
    </submittedName>
</protein>
<name>A0A370TZF1_9HELO</name>
<evidence type="ECO:0000313" key="1">
    <source>
        <dbReference type="EMBL" id="RDL40868.1"/>
    </source>
</evidence>
<evidence type="ECO:0000313" key="2">
    <source>
        <dbReference type="Proteomes" id="UP000254866"/>
    </source>
</evidence>
<proteinExistence type="predicted"/>
<dbReference type="RefSeq" id="XP_031873524.1">
    <property type="nucleotide sequence ID" value="XM_032009470.1"/>
</dbReference>
<keyword evidence="2" id="KW-1185">Reference proteome</keyword>
<gene>
    <name evidence="1" type="ORF">BP5553_00847</name>
</gene>
<organism evidence="1 2">
    <name type="scientific">Venustampulla echinocandica</name>
    <dbReference type="NCBI Taxonomy" id="2656787"/>
    <lineage>
        <taxon>Eukaryota</taxon>
        <taxon>Fungi</taxon>
        <taxon>Dikarya</taxon>
        <taxon>Ascomycota</taxon>
        <taxon>Pezizomycotina</taxon>
        <taxon>Leotiomycetes</taxon>
        <taxon>Helotiales</taxon>
        <taxon>Pleuroascaceae</taxon>
        <taxon>Venustampulla</taxon>
    </lineage>
</organism>
<dbReference type="Proteomes" id="UP000254866">
    <property type="component" value="Unassembled WGS sequence"/>
</dbReference>
<reference evidence="1 2" key="1">
    <citation type="journal article" date="2018" name="IMA Fungus">
        <title>IMA Genome-F 9: Draft genome sequence of Annulohypoxylon stygium, Aspergillus mulundensis, Berkeleyomyces basicola (syn. Thielaviopsis basicola), Ceratocystis smalleyi, two Cercospora beticola strains, Coleophoma cylindrospora, Fusarium fracticaudum, Phialophora cf. hyalina, and Morchella septimelata.</title>
        <authorList>
            <person name="Wingfield B.D."/>
            <person name="Bills G.F."/>
            <person name="Dong Y."/>
            <person name="Huang W."/>
            <person name="Nel W.J."/>
            <person name="Swalarsk-Parry B.S."/>
            <person name="Vaghefi N."/>
            <person name="Wilken P.M."/>
            <person name="An Z."/>
            <person name="de Beer Z.W."/>
            <person name="De Vos L."/>
            <person name="Chen L."/>
            <person name="Duong T.A."/>
            <person name="Gao Y."/>
            <person name="Hammerbacher A."/>
            <person name="Kikkert J.R."/>
            <person name="Li Y."/>
            <person name="Li H."/>
            <person name="Li K."/>
            <person name="Li Q."/>
            <person name="Liu X."/>
            <person name="Ma X."/>
            <person name="Naidoo K."/>
            <person name="Pethybridge S.J."/>
            <person name="Sun J."/>
            <person name="Steenkamp E.T."/>
            <person name="van der Nest M.A."/>
            <person name="van Wyk S."/>
            <person name="Wingfield M.J."/>
            <person name="Xiong C."/>
            <person name="Yue Q."/>
            <person name="Zhang X."/>
        </authorList>
    </citation>
    <scope>NUCLEOTIDE SEQUENCE [LARGE SCALE GENOMIC DNA]</scope>
    <source>
        <strain evidence="1 2">BP 5553</strain>
    </source>
</reference>
<dbReference type="OrthoDB" id="3560463at2759"/>
<comment type="caution">
    <text evidence="1">The sequence shown here is derived from an EMBL/GenBank/DDBJ whole genome shotgun (WGS) entry which is preliminary data.</text>
</comment>
<sequence>MLPNKRENKPRLTLALYSRPKHPGTYHYALFVVPKSRFQDPATKTKNNIFSSLNSKSLPSPNIFKFHVKNTLMVEDGQVSSPWRFEGVDIDDLAKEGRLLVLVVVGKVLCGLDEAEKVMRERVGVYQTWEGEEGKEFNCVTWVRDALSVLRKEGLINGMEGGWGEMKQSAEEFVERKRKERRWDGGWTGREGVPYWGLMRGEEGVVL</sequence>